<sequence length="204" mass="24668">MFPFLKYRHLFNHKYHIACNVGYGIYADNAYSEINLNETRRQVEEYKPDVLIIVARYSDTIKSPLKEEEEDVWLNEMNENIEWYEKYSKKIYILDSHPLYSINFLNHFLQYSLNRLDDIDSLHLNRREADREMKYAKRRFEMVKCSKCHFFDLSHLFIDGDKYLTFDPQRMISYVDNSIHLSNAAIDFCRPELERIAHEIMNSL</sequence>
<dbReference type="GO" id="GO:0000271">
    <property type="term" value="P:polysaccharide biosynthetic process"/>
    <property type="evidence" value="ECO:0007669"/>
    <property type="project" value="TreeGrafter"/>
</dbReference>
<name>A0A1I7UJ62_9PELO</name>
<evidence type="ECO:0000313" key="2">
    <source>
        <dbReference type="Proteomes" id="UP000095282"/>
    </source>
</evidence>
<feature type="domain" description="SGNH" evidence="1">
    <location>
        <begin position="31"/>
        <end position="194"/>
    </location>
</feature>
<keyword evidence="2" id="KW-1185">Reference proteome</keyword>
<dbReference type="PANTHER" id="PTHR23028">
    <property type="entry name" value="ACETYLTRANSFERASE"/>
    <property type="match status" value="1"/>
</dbReference>
<dbReference type="eggNOG" id="ENOG502S34G">
    <property type="taxonomic scope" value="Eukaryota"/>
</dbReference>
<dbReference type="Proteomes" id="UP000095282">
    <property type="component" value="Unplaced"/>
</dbReference>
<dbReference type="PANTHER" id="PTHR23028:SF3">
    <property type="entry name" value="ACYL_TRANSF_3 DOMAIN-CONTAINING PROTEIN-RELATED"/>
    <property type="match status" value="1"/>
</dbReference>
<dbReference type="STRING" id="1561998.A0A1I7UJ62"/>
<evidence type="ECO:0000313" key="3">
    <source>
        <dbReference type="WBParaSite" id="Csp11.Scaffold629.g9854.t1"/>
    </source>
</evidence>
<dbReference type="GO" id="GO:0016020">
    <property type="term" value="C:membrane"/>
    <property type="evidence" value="ECO:0007669"/>
    <property type="project" value="TreeGrafter"/>
</dbReference>
<reference evidence="3" key="1">
    <citation type="submission" date="2016-11" db="UniProtKB">
        <authorList>
            <consortium name="WormBaseParasite"/>
        </authorList>
    </citation>
    <scope>IDENTIFICATION</scope>
</reference>
<proteinExistence type="predicted"/>
<dbReference type="WBParaSite" id="Csp11.Scaffold629.g9854.t1">
    <property type="protein sequence ID" value="Csp11.Scaffold629.g9854.t1"/>
    <property type="gene ID" value="Csp11.Scaffold629.g9854"/>
</dbReference>
<organism evidence="2 3">
    <name type="scientific">Caenorhabditis tropicalis</name>
    <dbReference type="NCBI Taxonomy" id="1561998"/>
    <lineage>
        <taxon>Eukaryota</taxon>
        <taxon>Metazoa</taxon>
        <taxon>Ecdysozoa</taxon>
        <taxon>Nematoda</taxon>
        <taxon>Chromadorea</taxon>
        <taxon>Rhabditida</taxon>
        <taxon>Rhabditina</taxon>
        <taxon>Rhabditomorpha</taxon>
        <taxon>Rhabditoidea</taxon>
        <taxon>Rhabditidae</taxon>
        <taxon>Peloderinae</taxon>
        <taxon>Caenorhabditis</taxon>
    </lineage>
</organism>
<protein>
    <submittedName>
        <fullName evidence="3">SGNH domain-containing protein</fullName>
    </submittedName>
</protein>
<dbReference type="InterPro" id="IPR050879">
    <property type="entry name" value="Acyltransferase_3"/>
</dbReference>
<dbReference type="Pfam" id="PF19040">
    <property type="entry name" value="SGNH"/>
    <property type="match status" value="1"/>
</dbReference>
<evidence type="ECO:0000259" key="1">
    <source>
        <dbReference type="Pfam" id="PF19040"/>
    </source>
</evidence>
<dbReference type="InterPro" id="IPR043968">
    <property type="entry name" value="SGNH"/>
</dbReference>
<dbReference type="AlphaFoldDB" id="A0A1I7UJ62"/>
<accession>A0A1I7UJ62</accession>